<evidence type="ECO:0000256" key="8">
    <source>
        <dbReference type="ARBA" id="ARBA00023295"/>
    </source>
</evidence>
<dbReference type="Gene3D" id="2.60.40.10">
    <property type="entry name" value="Immunoglobulins"/>
    <property type="match status" value="2"/>
</dbReference>
<dbReference type="InterPro" id="IPR023230">
    <property type="entry name" value="Glyco_hydro_2_CS"/>
</dbReference>
<keyword evidence="6 10" id="KW-0378">Hydrolase</keyword>
<dbReference type="InterPro" id="IPR006103">
    <property type="entry name" value="Glyco_hydro_2_cat"/>
</dbReference>
<dbReference type="Proteomes" id="UP000294830">
    <property type="component" value="Unassembled WGS sequence"/>
</dbReference>
<evidence type="ECO:0000256" key="9">
    <source>
        <dbReference type="ARBA" id="ARBA00032230"/>
    </source>
</evidence>
<dbReference type="GO" id="GO:0009341">
    <property type="term" value="C:beta-galactosidase complex"/>
    <property type="evidence" value="ECO:0007669"/>
    <property type="project" value="InterPro"/>
</dbReference>
<dbReference type="InterPro" id="IPR006104">
    <property type="entry name" value="Glyco_hydro_2_N"/>
</dbReference>
<dbReference type="SUPFAM" id="SSF51445">
    <property type="entry name" value="(Trans)glycosidases"/>
    <property type="match status" value="1"/>
</dbReference>
<dbReference type="SUPFAM" id="SSF74650">
    <property type="entry name" value="Galactose mutarotase-like"/>
    <property type="match status" value="1"/>
</dbReference>
<comment type="subunit">
    <text evidence="4">Monomer.</text>
</comment>
<dbReference type="InterPro" id="IPR017853">
    <property type="entry name" value="GH"/>
</dbReference>
<keyword evidence="7" id="KW-0106">Calcium</keyword>
<dbReference type="Gene3D" id="2.70.98.10">
    <property type="match status" value="1"/>
</dbReference>
<dbReference type="Pfam" id="PF00703">
    <property type="entry name" value="Glyco_hydro_2"/>
    <property type="match status" value="1"/>
</dbReference>
<evidence type="ECO:0000256" key="4">
    <source>
        <dbReference type="ARBA" id="ARBA00011245"/>
    </source>
</evidence>
<dbReference type="RefSeq" id="WP_131837837.1">
    <property type="nucleotide sequence ID" value="NZ_SLWB01000001.1"/>
</dbReference>
<proteinExistence type="inferred from homology"/>
<dbReference type="Gene3D" id="3.20.20.80">
    <property type="entry name" value="Glycosidases"/>
    <property type="match status" value="1"/>
</dbReference>
<dbReference type="Pfam" id="PF02837">
    <property type="entry name" value="Glyco_hydro_2_N"/>
    <property type="match status" value="1"/>
</dbReference>
<comment type="similarity">
    <text evidence="3 10">Belongs to the glycosyl hydrolase 2 family.</text>
</comment>
<dbReference type="SMART" id="SM01038">
    <property type="entry name" value="Bgal_small_N"/>
    <property type="match status" value="1"/>
</dbReference>
<feature type="signal peptide" evidence="11">
    <location>
        <begin position="1"/>
        <end position="22"/>
    </location>
</feature>
<comment type="cofactor">
    <cofactor evidence="2">
        <name>Ca(2+)</name>
        <dbReference type="ChEBI" id="CHEBI:29108"/>
    </cofactor>
</comment>
<dbReference type="AlphaFoldDB" id="A0A4R2EZI4"/>
<dbReference type="PRINTS" id="PR00132">
    <property type="entry name" value="GLHYDRLASE2"/>
</dbReference>
<dbReference type="InterPro" id="IPR013783">
    <property type="entry name" value="Ig-like_fold"/>
</dbReference>
<dbReference type="Gene3D" id="2.60.120.260">
    <property type="entry name" value="Galactose-binding domain-like"/>
    <property type="match status" value="1"/>
</dbReference>
<evidence type="ECO:0000256" key="10">
    <source>
        <dbReference type="RuleBase" id="RU361154"/>
    </source>
</evidence>
<dbReference type="Pfam" id="PF02836">
    <property type="entry name" value="Glyco_hydro_2_C"/>
    <property type="match status" value="1"/>
</dbReference>
<evidence type="ECO:0000256" key="6">
    <source>
        <dbReference type="ARBA" id="ARBA00022801"/>
    </source>
</evidence>
<dbReference type="InterPro" id="IPR006101">
    <property type="entry name" value="Glyco_hydro_2"/>
</dbReference>
<dbReference type="InterPro" id="IPR014718">
    <property type="entry name" value="GH-type_carb-bd"/>
</dbReference>
<protein>
    <recommendedName>
        <fullName evidence="5 10">Beta-galactosidase</fullName>
        <ecNumber evidence="5 10">3.2.1.23</ecNumber>
    </recommendedName>
    <alternativeName>
        <fullName evidence="9 10">Lactase</fullName>
    </alternativeName>
</protein>
<accession>A0A4R2EZI4</accession>
<dbReference type="InterPro" id="IPR036156">
    <property type="entry name" value="Beta-gal/glucu_dom_sf"/>
</dbReference>
<dbReference type="FunFam" id="3.20.20.80:FF:000121">
    <property type="entry name" value="Beta-galactosidase"/>
    <property type="match status" value="1"/>
</dbReference>
<evidence type="ECO:0000256" key="2">
    <source>
        <dbReference type="ARBA" id="ARBA00001913"/>
    </source>
</evidence>
<dbReference type="InterPro" id="IPR006102">
    <property type="entry name" value="Ig-like_GH2"/>
</dbReference>
<reference evidence="13 14" key="1">
    <citation type="submission" date="2019-03" db="EMBL/GenBank/DDBJ databases">
        <title>Genomic Encyclopedia of Archaeal and Bacterial Type Strains, Phase II (KMG-II): from individual species to whole genera.</title>
        <authorList>
            <person name="Goeker M."/>
        </authorList>
    </citation>
    <scope>NUCLEOTIDE SEQUENCE [LARGE SCALE GENOMIC DNA]</scope>
    <source>
        <strain evidence="13 14">RL-C</strain>
    </source>
</reference>
<comment type="catalytic activity">
    <reaction evidence="1 10">
        <text>Hydrolysis of terminal non-reducing beta-D-galactose residues in beta-D-galactosides.</text>
        <dbReference type="EC" id="3.2.1.23"/>
    </reaction>
</comment>
<feature type="domain" description="Beta galactosidase small chain/" evidence="12">
    <location>
        <begin position="759"/>
        <end position="1034"/>
    </location>
</feature>
<gene>
    <name evidence="13" type="ORF">CLV25_101271</name>
</gene>
<organism evidence="13 14">
    <name type="scientific">Acetobacteroides hydrogenigenes</name>
    <dbReference type="NCBI Taxonomy" id="979970"/>
    <lineage>
        <taxon>Bacteria</taxon>
        <taxon>Pseudomonadati</taxon>
        <taxon>Bacteroidota</taxon>
        <taxon>Bacteroidia</taxon>
        <taxon>Bacteroidales</taxon>
        <taxon>Rikenellaceae</taxon>
        <taxon>Acetobacteroides</taxon>
    </lineage>
</organism>
<dbReference type="PANTHER" id="PTHR46323">
    <property type="entry name" value="BETA-GALACTOSIDASE"/>
    <property type="match status" value="1"/>
</dbReference>
<dbReference type="SUPFAM" id="SSF49303">
    <property type="entry name" value="beta-Galactosidase/glucuronidase domain"/>
    <property type="match status" value="2"/>
</dbReference>
<dbReference type="PROSITE" id="PS00719">
    <property type="entry name" value="GLYCOSYL_HYDROL_F2_1"/>
    <property type="match status" value="1"/>
</dbReference>
<name>A0A4R2EZI4_9BACT</name>
<dbReference type="GO" id="GO:0005990">
    <property type="term" value="P:lactose catabolic process"/>
    <property type="evidence" value="ECO:0007669"/>
    <property type="project" value="TreeGrafter"/>
</dbReference>
<dbReference type="GO" id="GO:0030246">
    <property type="term" value="F:carbohydrate binding"/>
    <property type="evidence" value="ECO:0007669"/>
    <property type="project" value="InterPro"/>
</dbReference>
<keyword evidence="11" id="KW-0732">Signal</keyword>
<dbReference type="InterPro" id="IPR004199">
    <property type="entry name" value="B-gal_small/dom_5"/>
</dbReference>
<evidence type="ECO:0000259" key="12">
    <source>
        <dbReference type="SMART" id="SM01038"/>
    </source>
</evidence>
<keyword evidence="14" id="KW-1185">Reference proteome</keyword>
<sequence>MKRMLRSCLQLVLLLYGTTAFAQKEEWLNPNVNEVNRYPMHANFFAYESKGKAIQGDMKSSERFVSLNGNWRFYWVKDADARPTDFFSEDYNDRSWSTMPVPGIWELNGYGKLQYVNVGYPWRNQFKNNPPQVPIENNHVGSYRRTIEIPASWSSKQVIAHFGAVSSNMYLWVNGKYVGYSEDSKLEAEFDISKYLKPGKNLIAFQVFRWCDGSYLEDQDFLRACGVSRDCYLYTREAKRVDDINVEADLDKNYTNGELRIKMNMTPQSKGVAINVMLTSPNGQPVATSTLTSTGKIVNSTIKVPNVAKWSAETPNLYQLIVTVAQGDKVIEVIPLKVGFRKIELRNAQLLVNGQPVLFKGANRHEMDPKTGYYVSEERMLQDIRIMKENNINAVRTCHYPNNNRWYDLCDQFGIYMVAEANVESHGMGYGEKTLAKNPLFEKAHLERNQRHVQRSRNHASIITWSLGNEAGSGPNFLKSYQWIKKADTTRFVQYEQMLNDGASDIYCPMYDDYKTCERYLNSNPTRPLIQCEYAHAMGNSQGGFREYWDLVRKYPSYQGGYIWDFVDQAIRFPNKEGKLILTYGGDWDRYDASDNNFFNNGLINPDRRPNPHMDEVKYQYQSIWVKPIDLAKGRISVYNENFFVDLSSYRMVWELVADGITIQRSSIEDLNVAPHQIQEMTLPYDTSSFERYKEVLLNVYFEQKVINPLMAIGHLVAKNQLVVKEYKSANAQLTAVSTCINCSVVTPKVATNDYNYLRIKGDNFSMDFNKHTGWMSQYVVNNQPMFTDEAELKPSFWRAPTDNDFGAGLQKEFAVWKNPTYELKSLNHEEGEGLVKITATYTIKEVNATLTLTYSINNRGEVQVNQKMVADKGSKAPYIFRFGMEVQIPANMDQIEYYGRGPIENYADRNTSTFIGRYHQTVAEQFYPYIRPQENGNKTDIRWWIQRNLNGDGLQFVAAEPFSASALNFSTEQLDDGIRKDQRHSLELIPSNFVNLHIDKAQMGLGCVTSWGARPLPQYMLPYADYDFTFTITPVKNSY</sequence>
<evidence type="ECO:0000256" key="7">
    <source>
        <dbReference type="ARBA" id="ARBA00022837"/>
    </source>
</evidence>
<dbReference type="Pfam" id="PF02929">
    <property type="entry name" value="Bgal_small_N"/>
    <property type="match status" value="1"/>
</dbReference>
<dbReference type="Pfam" id="PF16353">
    <property type="entry name" value="LacZ_4"/>
    <property type="match status" value="1"/>
</dbReference>
<dbReference type="InterPro" id="IPR032312">
    <property type="entry name" value="LacZ_4"/>
</dbReference>
<dbReference type="GO" id="GO:0004565">
    <property type="term" value="F:beta-galactosidase activity"/>
    <property type="evidence" value="ECO:0007669"/>
    <property type="project" value="UniProtKB-EC"/>
</dbReference>
<evidence type="ECO:0000313" key="13">
    <source>
        <dbReference type="EMBL" id="TCN73053.1"/>
    </source>
</evidence>
<dbReference type="OrthoDB" id="9801077at2"/>
<dbReference type="InterPro" id="IPR008979">
    <property type="entry name" value="Galactose-bd-like_sf"/>
</dbReference>
<evidence type="ECO:0000256" key="1">
    <source>
        <dbReference type="ARBA" id="ARBA00001412"/>
    </source>
</evidence>
<evidence type="ECO:0000256" key="3">
    <source>
        <dbReference type="ARBA" id="ARBA00007401"/>
    </source>
</evidence>
<dbReference type="EC" id="3.2.1.23" evidence="5 10"/>
<comment type="caution">
    <text evidence="13">The sequence shown here is derived from an EMBL/GenBank/DDBJ whole genome shotgun (WGS) entry which is preliminary data.</text>
</comment>
<evidence type="ECO:0000256" key="5">
    <source>
        <dbReference type="ARBA" id="ARBA00012756"/>
    </source>
</evidence>
<dbReference type="InterPro" id="IPR050347">
    <property type="entry name" value="Bact_Beta-galactosidase"/>
</dbReference>
<keyword evidence="8 10" id="KW-0326">Glycosidase</keyword>
<dbReference type="InterPro" id="IPR011013">
    <property type="entry name" value="Gal_mutarotase_sf_dom"/>
</dbReference>
<dbReference type="EMBL" id="SLWB01000001">
    <property type="protein sequence ID" value="TCN73053.1"/>
    <property type="molecule type" value="Genomic_DNA"/>
</dbReference>
<dbReference type="SUPFAM" id="SSF49785">
    <property type="entry name" value="Galactose-binding domain-like"/>
    <property type="match status" value="1"/>
</dbReference>
<evidence type="ECO:0000256" key="11">
    <source>
        <dbReference type="SAM" id="SignalP"/>
    </source>
</evidence>
<dbReference type="PANTHER" id="PTHR46323:SF2">
    <property type="entry name" value="BETA-GALACTOSIDASE"/>
    <property type="match status" value="1"/>
</dbReference>
<evidence type="ECO:0000313" key="14">
    <source>
        <dbReference type="Proteomes" id="UP000294830"/>
    </source>
</evidence>
<feature type="chain" id="PRO_5021002275" description="Beta-galactosidase" evidence="11">
    <location>
        <begin position="23"/>
        <end position="1040"/>
    </location>
</feature>